<comment type="similarity">
    <text evidence="1">Belongs to the glycosyl hydrolase 16 family.</text>
</comment>
<dbReference type="PANTHER" id="PTHR10963">
    <property type="entry name" value="GLYCOSYL HYDROLASE-RELATED"/>
    <property type="match status" value="1"/>
</dbReference>
<dbReference type="EMBL" id="AMCI01007094">
    <property type="protein sequence ID" value="EJW93242.1"/>
    <property type="molecule type" value="Genomic_DNA"/>
</dbReference>
<dbReference type="PANTHER" id="PTHR10963:SF55">
    <property type="entry name" value="GLYCOSIDE HYDROLASE FAMILY 16 PROTEIN"/>
    <property type="match status" value="1"/>
</dbReference>
<dbReference type="SUPFAM" id="SSF49899">
    <property type="entry name" value="Concanavalin A-like lectins/glucanases"/>
    <property type="match status" value="1"/>
</dbReference>
<dbReference type="PROSITE" id="PS51762">
    <property type="entry name" value="GH16_2"/>
    <property type="match status" value="1"/>
</dbReference>
<protein>
    <submittedName>
        <fullName evidence="3">Licheninase</fullName>
    </submittedName>
</protein>
<evidence type="ECO:0000256" key="1">
    <source>
        <dbReference type="ARBA" id="ARBA00006865"/>
    </source>
</evidence>
<dbReference type="CDD" id="cd08023">
    <property type="entry name" value="GH16_laminarinase_like"/>
    <property type="match status" value="1"/>
</dbReference>
<organism evidence="3">
    <name type="scientific">gut metagenome</name>
    <dbReference type="NCBI Taxonomy" id="749906"/>
    <lineage>
        <taxon>unclassified sequences</taxon>
        <taxon>metagenomes</taxon>
        <taxon>organismal metagenomes</taxon>
    </lineage>
</organism>
<gene>
    <name evidence="3" type="ORF">EVA_18655</name>
</gene>
<name>J9FUJ0_9ZZZZ</name>
<dbReference type="InterPro" id="IPR050546">
    <property type="entry name" value="Glycosyl_Hydrlase_16"/>
</dbReference>
<dbReference type="GO" id="GO:0004553">
    <property type="term" value="F:hydrolase activity, hydrolyzing O-glycosyl compounds"/>
    <property type="evidence" value="ECO:0007669"/>
    <property type="project" value="InterPro"/>
</dbReference>
<evidence type="ECO:0000259" key="2">
    <source>
        <dbReference type="PROSITE" id="PS51762"/>
    </source>
</evidence>
<dbReference type="Pfam" id="PF00722">
    <property type="entry name" value="Glyco_hydro_16"/>
    <property type="match status" value="1"/>
</dbReference>
<accession>J9FUJ0</accession>
<comment type="caution">
    <text evidence="3">The sequence shown here is derived from an EMBL/GenBank/DDBJ whole genome shotgun (WGS) entry which is preliminary data.</text>
</comment>
<dbReference type="AlphaFoldDB" id="J9FUJ0"/>
<sequence length="285" mass="32887">MKYMGLLLAAATFFGQTSMAAVQENDDYKLVWHDEFDTDGPPNPAYWVFEEGFVRNHELQWYQMPNAWCRNGVLTLTARKEERPNPNYNTKSSKWGDQRPNINYTSASITTKGKVEFLFGRVEVRARIPATQGSWPAIWLKGSKYPWPSCGEIDMMEYYRYKGTPSLLSNVCWGGDNNQSRWNTQAYPFTQFTAKDPTWADKFHIWRMDWDKQYIRLYLDDKLLNETPLAKTINAPTSAGANDNPFETPMFILLNLAMGSSGGTIDEATLPVNYDIDYVRVYQKL</sequence>
<dbReference type="InterPro" id="IPR013320">
    <property type="entry name" value="ConA-like_dom_sf"/>
</dbReference>
<reference evidence="3" key="1">
    <citation type="journal article" date="2012" name="PLoS ONE">
        <title>Gene sets for utilization of primary and secondary nutrition supplies in the distal gut of endangered iberian lynx.</title>
        <authorList>
            <person name="Alcaide M."/>
            <person name="Messina E."/>
            <person name="Richter M."/>
            <person name="Bargiela R."/>
            <person name="Peplies J."/>
            <person name="Huws S.A."/>
            <person name="Newbold C.J."/>
            <person name="Golyshin P.N."/>
            <person name="Simon M.A."/>
            <person name="Lopez G."/>
            <person name="Yakimov M.M."/>
            <person name="Ferrer M."/>
        </authorList>
    </citation>
    <scope>NUCLEOTIDE SEQUENCE</scope>
</reference>
<proteinExistence type="inferred from homology"/>
<evidence type="ECO:0000313" key="3">
    <source>
        <dbReference type="EMBL" id="EJW93242.1"/>
    </source>
</evidence>
<feature type="domain" description="GH16" evidence="2">
    <location>
        <begin position="11"/>
        <end position="285"/>
    </location>
</feature>
<dbReference type="InterPro" id="IPR000757">
    <property type="entry name" value="Beta-glucanase-like"/>
</dbReference>
<dbReference type="Gene3D" id="2.60.120.200">
    <property type="match status" value="1"/>
</dbReference>
<dbReference type="GO" id="GO:0005975">
    <property type="term" value="P:carbohydrate metabolic process"/>
    <property type="evidence" value="ECO:0007669"/>
    <property type="project" value="InterPro"/>
</dbReference>